<sequence length="88" mass="9658">MIFQIYSVRDALSGFMTPVIEQNDAIAMRNFALACDRSRSSNSLMVFRPRDFSFYRIGTFDSDSGLIVPVTPPDLVCDGLSVGGKSDA</sequence>
<accession>A0A976N157</accession>
<proteinExistence type="predicted"/>
<dbReference type="EMBL" id="OM869534">
    <property type="protein sequence ID" value="UPW41033.1"/>
    <property type="molecule type" value="Genomic_DNA"/>
</dbReference>
<dbReference type="InterPro" id="IPR046781">
    <property type="entry name" value="Phage_ORF5"/>
</dbReference>
<organism evidence="1">
    <name type="scientific">Sigmofec virus UA08Rod_5707</name>
    <dbReference type="NCBI Taxonomy" id="2929437"/>
    <lineage>
        <taxon>Viruses</taxon>
        <taxon>Monodnaviria</taxon>
        <taxon>Sangervirae</taxon>
        <taxon>Phixviricota</taxon>
        <taxon>Malgrandaviricetes</taxon>
        <taxon>Petitvirales</taxon>
        <taxon>Microviridae</taxon>
    </lineage>
</organism>
<dbReference type="Pfam" id="PF20577">
    <property type="entry name" value="Phage_ORF5"/>
    <property type="match status" value="1"/>
</dbReference>
<evidence type="ECO:0000313" key="1">
    <source>
        <dbReference type="EMBL" id="UPW41033.1"/>
    </source>
</evidence>
<reference evidence="1" key="1">
    <citation type="submission" date="2022-02" db="EMBL/GenBank/DDBJ databases">
        <title>Towards deciphering the DNA virus diversity associated with rodent species in the families Cricetidae and Heteromyidae.</title>
        <authorList>
            <person name="Lund M."/>
            <person name="Larsen B.B."/>
            <person name="Gryseels S."/>
            <person name="Kraberger S."/>
            <person name="Rowsey D.M."/>
            <person name="Steger L."/>
            <person name="Yule K.M."/>
            <person name="Upham N.S."/>
            <person name="Worobey M."/>
            <person name="Van Doorslaer K."/>
            <person name="Varsani A."/>
        </authorList>
    </citation>
    <scope>NUCLEOTIDE SEQUENCE</scope>
    <source>
        <strain evidence="1">UA08Rod_5707</strain>
    </source>
</reference>
<name>A0A976N157_9VIRU</name>
<protein>
    <submittedName>
        <fullName evidence="1">Nonstructural protein</fullName>
    </submittedName>
</protein>